<evidence type="ECO:0000313" key="1">
    <source>
        <dbReference type="EMBL" id="KAJ8622972.1"/>
    </source>
</evidence>
<keyword evidence="2" id="KW-1185">Reference proteome</keyword>
<accession>A0ACC2KPK2</accession>
<comment type="caution">
    <text evidence="1">The sequence shown here is derived from an EMBL/GenBank/DDBJ whole genome shotgun (WGS) entry which is preliminary data.</text>
</comment>
<protein>
    <submittedName>
        <fullName evidence="1">Uncharacterized protein</fullName>
    </submittedName>
</protein>
<reference evidence="1 2" key="1">
    <citation type="journal article" date="2022" name="Hortic Res">
        <title>A haplotype resolved chromosomal level avocado genome allows analysis of novel avocado genes.</title>
        <authorList>
            <person name="Nath O."/>
            <person name="Fletcher S.J."/>
            <person name="Hayward A."/>
            <person name="Shaw L.M."/>
            <person name="Masouleh A.K."/>
            <person name="Furtado A."/>
            <person name="Henry R.J."/>
            <person name="Mitter N."/>
        </authorList>
    </citation>
    <scope>NUCLEOTIDE SEQUENCE [LARGE SCALE GENOMIC DNA]</scope>
    <source>
        <strain evidence="2">cv. Hass</strain>
    </source>
</reference>
<sequence>METLKPHVAILASPGMGHLIPLLELAKRLVSLHGFSVLFFVQTTYSSVAQSQLLISLPDSPGLNIVELPPADVSDIPSHADADTRIGLVMRRSMPALETSLSDYGSAGPLSALIVDIFGTDAFDIAHKSGLPKYLFCTSSAAFLAYLLYLPMLHQQTEGEFCDLGGPIMIPGCAPIQIKDLNDAVKDRKSEGYRWFLHHVRRYKEADGILVNTWDELDWKSLRALREEDAFKQIPTPSVYPIGPLIKEVQTSLRGVECLLWLDKQPPKSVLFVSFGSGGSLSSAQVKELAWGLEQSQQRYLWVVRRPNDFTQSASFFSSGGNEDDGNPAEYLPVGFLDRTLDVGLVVPCWAPQVEILAHSSTGGFLTHCGWNSTLESLVHCVPMIAWPLYAEQRMNAPMLVDLRVAVRPIGAGDGVVGRKEVERVVRLVMEGVEGNELKAKTTQLRDSAIRTSTVGGIGYNLLCQVANDWKMALDRSLHVKGK</sequence>
<proteinExistence type="predicted"/>
<dbReference type="EMBL" id="CM056818">
    <property type="protein sequence ID" value="KAJ8622972.1"/>
    <property type="molecule type" value="Genomic_DNA"/>
</dbReference>
<gene>
    <name evidence="1" type="ORF">MRB53_031501</name>
</gene>
<dbReference type="Proteomes" id="UP001234297">
    <property type="component" value="Chromosome 10"/>
</dbReference>
<name>A0ACC2KPK2_PERAE</name>
<evidence type="ECO:0000313" key="2">
    <source>
        <dbReference type="Proteomes" id="UP001234297"/>
    </source>
</evidence>
<organism evidence="1 2">
    <name type="scientific">Persea americana</name>
    <name type="common">Avocado</name>
    <dbReference type="NCBI Taxonomy" id="3435"/>
    <lineage>
        <taxon>Eukaryota</taxon>
        <taxon>Viridiplantae</taxon>
        <taxon>Streptophyta</taxon>
        <taxon>Embryophyta</taxon>
        <taxon>Tracheophyta</taxon>
        <taxon>Spermatophyta</taxon>
        <taxon>Magnoliopsida</taxon>
        <taxon>Magnoliidae</taxon>
        <taxon>Laurales</taxon>
        <taxon>Lauraceae</taxon>
        <taxon>Persea</taxon>
    </lineage>
</organism>